<protein>
    <submittedName>
        <fullName evidence="3">Uncharacterized protein</fullName>
    </submittedName>
</protein>
<evidence type="ECO:0000313" key="3">
    <source>
        <dbReference type="EMBL" id="RPA76285.1"/>
    </source>
</evidence>
<accession>A0A3N4HR23</accession>
<keyword evidence="2" id="KW-0472">Membrane</keyword>
<dbReference type="AlphaFoldDB" id="A0A3N4HR23"/>
<dbReference type="STRING" id="1160509.A0A3N4HR23"/>
<dbReference type="OrthoDB" id="5408102at2759"/>
<feature type="region of interest" description="Disordered" evidence="1">
    <location>
        <begin position="15"/>
        <end position="39"/>
    </location>
</feature>
<gene>
    <name evidence="3" type="ORF">BJ508DRAFT_379530</name>
</gene>
<keyword evidence="2" id="KW-1133">Transmembrane helix</keyword>
<sequence length="429" mass="48717">MTNLSRIRQLLSRSSPLTSSGTSIRLTGPLIRSPNPATVSPTRLLTTSTFRRPTPTTVSLLLRQPNTLILPHQLSARHITTKTKLYLKSQTRTFFETVFYGYTILFLLGWTLFGCLNLYLEQKHATPECFDFWTRLYLRQGWAYLKMWGDNDRGREFIALAVERLDSILAEKEGKKVSDKEETLADKAWKVLDIALGEGTVGTKAWWREYRKVQFEMAEAERKMGHKILERKCYEKIIGGSWSDSEDKARAAMKIAELDFEAGEDEACGRNLERAFELAGGDLGKKGVLDAIPATAVTKVLLEADTELQVHNVRMGNTKTALPAFLSILRARQSNPKELGDPCEEGKLMSYVAEILWAGRNKKDGLAWNRKALETVVPLAELRQSCNECARYALGNMEIMMEYNKDKKGMQEVHETKEWLDSLRVIRGE</sequence>
<proteinExistence type="predicted"/>
<keyword evidence="2" id="KW-0812">Transmembrane</keyword>
<dbReference type="EMBL" id="ML119747">
    <property type="protein sequence ID" value="RPA76285.1"/>
    <property type="molecule type" value="Genomic_DNA"/>
</dbReference>
<keyword evidence="4" id="KW-1185">Reference proteome</keyword>
<reference evidence="3 4" key="1">
    <citation type="journal article" date="2018" name="Nat. Ecol. Evol.">
        <title>Pezizomycetes genomes reveal the molecular basis of ectomycorrhizal truffle lifestyle.</title>
        <authorList>
            <person name="Murat C."/>
            <person name="Payen T."/>
            <person name="Noel B."/>
            <person name="Kuo A."/>
            <person name="Morin E."/>
            <person name="Chen J."/>
            <person name="Kohler A."/>
            <person name="Krizsan K."/>
            <person name="Balestrini R."/>
            <person name="Da Silva C."/>
            <person name="Montanini B."/>
            <person name="Hainaut M."/>
            <person name="Levati E."/>
            <person name="Barry K.W."/>
            <person name="Belfiori B."/>
            <person name="Cichocki N."/>
            <person name="Clum A."/>
            <person name="Dockter R.B."/>
            <person name="Fauchery L."/>
            <person name="Guy J."/>
            <person name="Iotti M."/>
            <person name="Le Tacon F."/>
            <person name="Lindquist E.A."/>
            <person name="Lipzen A."/>
            <person name="Malagnac F."/>
            <person name="Mello A."/>
            <person name="Molinier V."/>
            <person name="Miyauchi S."/>
            <person name="Poulain J."/>
            <person name="Riccioni C."/>
            <person name="Rubini A."/>
            <person name="Sitrit Y."/>
            <person name="Splivallo R."/>
            <person name="Traeger S."/>
            <person name="Wang M."/>
            <person name="Zifcakova L."/>
            <person name="Wipf D."/>
            <person name="Zambonelli A."/>
            <person name="Paolocci F."/>
            <person name="Nowrousian M."/>
            <person name="Ottonello S."/>
            <person name="Baldrian P."/>
            <person name="Spatafora J.W."/>
            <person name="Henrissat B."/>
            <person name="Nagy L.G."/>
            <person name="Aury J.M."/>
            <person name="Wincker P."/>
            <person name="Grigoriev I.V."/>
            <person name="Bonfante P."/>
            <person name="Martin F.M."/>
        </authorList>
    </citation>
    <scope>NUCLEOTIDE SEQUENCE [LARGE SCALE GENOMIC DNA]</scope>
    <source>
        <strain evidence="3 4">RN42</strain>
    </source>
</reference>
<evidence type="ECO:0000256" key="2">
    <source>
        <dbReference type="SAM" id="Phobius"/>
    </source>
</evidence>
<organism evidence="3 4">
    <name type="scientific">Ascobolus immersus RN42</name>
    <dbReference type="NCBI Taxonomy" id="1160509"/>
    <lineage>
        <taxon>Eukaryota</taxon>
        <taxon>Fungi</taxon>
        <taxon>Dikarya</taxon>
        <taxon>Ascomycota</taxon>
        <taxon>Pezizomycotina</taxon>
        <taxon>Pezizomycetes</taxon>
        <taxon>Pezizales</taxon>
        <taxon>Ascobolaceae</taxon>
        <taxon>Ascobolus</taxon>
    </lineage>
</organism>
<name>A0A3N4HR23_ASCIM</name>
<dbReference type="Proteomes" id="UP000275078">
    <property type="component" value="Unassembled WGS sequence"/>
</dbReference>
<feature type="transmembrane region" description="Helical" evidence="2">
    <location>
        <begin position="98"/>
        <end position="120"/>
    </location>
</feature>
<evidence type="ECO:0000313" key="4">
    <source>
        <dbReference type="Proteomes" id="UP000275078"/>
    </source>
</evidence>
<evidence type="ECO:0000256" key="1">
    <source>
        <dbReference type="SAM" id="MobiDB-lite"/>
    </source>
</evidence>